<dbReference type="PANTHER" id="PTHR38431">
    <property type="entry name" value="BLL2305 PROTEIN"/>
    <property type="match status" value="1"/>
</dbReference>
<dbReference type="Proteomes" id="UP001596494">
    <property type="component" value="Unassembled WGS sequence"/>
</dbReference>
<evidence type="ECO:0000259" key="1">
    <source>
        <dbReference type="Pfam" id="PF12728"/>
    </source>
</evidence>
<evidence type="ECO:0000313" key="3">
    <source>
        <dbReference type="Proteomes" id="UP001596494"/>
    </source>
</evidence>
<reference evidence="3" key="1">
    <citation type="journal article" date="2019" name="Int. J. Syst. Evol. Microbiol.">
        <title>The Global Catalogue of Microorganisms (GCM) 10K type strain sequencing project: providing services to taxonomists for standard genome sequencing and annotation.</title>
        <authorList>
            <consortium name="The Broad Institute Genomics Platform"/>
            <consortium name="The Broad Institute Genome Sequencing Center for Infectious Disease"/>
            <person name="Wu L."/>
            <person name="Ma J."/>
        </authorList>
    </citation>
    <scope>NUCLEOTIDE SEQUENCE [LARGE SCALE GENOMIC DNA]</scope>
    <source>
        <strain evidence="3">CCUG 73951</strain>
    </source>
</reference>
<keyword evidence="3" id="KW-1185">Reference proteome</keyword>
<dbReference type="Pfam" id="PF12728">
    <property type="entry name" value="HTH_17"/>
    <property type="match status" value="1"/>
</dbReference>
<dbReference type="PANTHER" id="PTHR38431:SF1">
    <property type="entry name" value="BLL2305 PROTEIN"/>
    <property type="match status" value="1"/>
</dbReference>
<sequence>MDKEVMTISQVAEYLQMNEMTVYKLAQERKLPAFKIGSHWRVKTADLHECIEELKKQ</sequence>
<name>A0ABW2K895_9BACI</name>
<proteinExistence type="predicted"/>
<dbReference type="EMBL" id="JBHTBY010000017">
    <property type="protein sequence ID" value="MFC7322487.1"/>
    <property type="molecule type" value="Genomic_DNA"/>
</dbReference>
<evidence type="ECO:0000313" key="2">
    <source>
        <dbReference type="EMBL" id="MFC7322487.1"/>
    </source>
</evidence>
<dbReference type="NCBIfam" id="TIGR01764">
    <property type="entry name" value="excise"/>
    <property type="match status" value="1"/>
</dbReference>
<feature type="domain" description="Helix-turn-helix" evidence="1">
    <location>
        <begin position="5"/>
        <end position="53"/>
    </location>
</feature>
<protein>
    <submittedName>
        <fullName evidence="2">Helix-turn-helix domain-containing protein</fullName>
    </submittedName>
</protein>
<accession>A0ABW2K895</accession>
<organism evidence="2 3">
    <name type="scientific">Halobacillus campisalis</name>
    <dbReference type="NCBI Taxonomy" id="435909"/>
    <lineage>
        <taxon>Bacteria</taxon>
        <taxon>Bacillati</taxon>
        <taxon>Bacillota</taxon>
        <taxon>Bacilli</taxon>
        <taxon>Bacillales</taxon>
        <taxon>Bacillaceae</taxon>
        <taxon>Halobacillus</taxon>
    </lineage>
</organism>
<dbReference type="SUPFAM" id="SSF46955">
    <property type="entry name" value="Putative DNA-binding domain"/>
    <property type="match status" value="1"/>
</dbReference>
<gene>
    <name evidence="2" type="ORF">ACFQMN_16615</name>
</gene>
<dbReference type="InterPro" id="IPR010093">
    <property type="entry name" value="SinI_DNA-bd"/>
</dbReference>
<dbReference type="RefSeq" id="WP_289214868.1">
    <property type="nucleotide sequence ID" value="NZ_JAPVRC010000002.1"/>
</dbReference>
<comment type="caution">
    <text evidence="2">The sequence shown here is derived from an EMBL/GenBank/DDBJ whole genome shotgun (WGS) entry which is preliminary data.</text>
</comment>
<dbReference type="InterPro" id="IPR041657">
    <property type="entry name" value="HTH_17"/>
</dbReference>
<dbReference type="InterPro" id="IPR009061">
    <property type="entry name" value="DNA-bd_dom_put_sf"/>
</dbReference>